<comment type="caution">
    <text evidence="10">The sequence shown here is derived from an EMBL/GenBank/DDBJ whole genome shotgun (WGS) entry which is preliminary data.</text>
</comment>
<dbReference type="OrthoDB" id="2160638at2759"/>
<dbReference type="Gene3D" id="3.20.20.80">
    <property type="entry name" value="Glycosidases"/>
    <property type="match status" value="1"/>
</dbReference>
<dbReference type="PANTHER" id="PTHR11069:SF23">
    <property type="entry name" value="LYSOSOMAL ACID GLUCOSYLCERAMIDASE"/>
    <property type="match status" value="1"/>
</dbReference>
<dbReference type="InterPro" id="IPR033453">
    <property type="entry name" value="Glyco_hydro_30_TIM-barrel"/>
</dbReference>
<keyword evidence="11" id="KW-1185">Reference proteome</keyword>
<feature type="domain" description="Glycosyl hydrolase family 30 TIM-barrel" evidence="8">
    <location>
        <begin position="116"/>
        <end position="466"/>
    </location>
</feature>
<evidence type="ECO:0000256" key="4">
    <source>
        <dbReference type="ARBA" id="ARBA00022729"/>
    </source>
</evidence>
<keyword evidence="6" id="KW-0443">Lipid metabolism</keyword>
<keyword evidence="6" id="KW-0746">Sphingolipid metabolism</keyword>
<name>A0A811U3Q1_CERCA</name>
<dbReference type="SUPFAM" id="SSF51011">
    <property type="entry name" value="Glycosyl hydrolase domain"/>
    <property type="match status" value="2"/>
</dbReference>
<organism evidence="10 11">
    <name type="scientific">Ceratitis capitata</name>
    <name type="common">Mediterranean fruit fly</name>
    <name type="synonym">Tephritis capitata</name>
    <dbReference type="NCBI Taxonomy" id="7213"/>
    <lineage>
        <taxon>Eukaryota</taxon>
        <taxon>Metazoa</taxon>
        <taxon>Ecdysozoa</taxon>
        <taxon>Arthropoda</taxon>
        <taxon>Hexapoda</taxon>
        <taxon>Insecta</taxon>
        <taxon>Pterygota</taxon>
        <taxon>Neoptera</taxon>
        <taxon>Endopterygota</taxon>
        <taxon>Diptera</taxon>
        <taxon>Brachycera</taxon>
        <taxon>Muscomorpha</taxon>
        <taxon>Tephritoidea</taxon>
        <taxon>Tephritidae</taxon>
        <taxon>Ceratitis</taxon>
        <taxon>Ceratitis</taxon>
    </lineage>
</organism>
<dbReference type="SUPFAM" id="SSF51445">
    <property type="entry name" value="(Trans)glycosidases"/>
    <property type="match status" value="1"/>
</dbReference>
<accession>A0A811U3Q1</accession>
<keyword evidence="6" id="KW-0326">Glycosidase</keyword>
<dbReference type="Pfam" id="PF17189">
    <property type="entry name" value="Glyco_hydro_30C"/>
    <property type="match status" value="1"/>
</dbReference>
<gene>
    <name evidence="10" type="ORF">CCAP1982_LOCUS1809</name>
</gene>
<feature type="chain" id="PRO_5032696246" description="Glucosylceramidase" evidence="7">
    <location>
        <begin position="28"/>
        <end position="533"/>
    </location>
</feature>
<feature type="domain" description="Glycosyl hydrolase family 30 beta sandwich" evidence="9">
    <location>
        <begin position="469"/>
        <end position="530"/>
    </location>
</feature>
<evidence type="ECO:0000256" key="3">
    <source>
        <dbReference type="ARBA" id="ARBA00012658"/>
    </source>
</evidence>
<feature type="signal peptide" evidence="7">
    <location>
        <begin position="1"/>
        <end position="27"/>
    </location>
</feature>
<evidence type="ECO:0000256" key="1">
    <source>
        <dbReference type="ARBA" id="ARBA00001013"/>
    </source>
</evidence>
<proteinExistence type="inferred from homology"/>
<dbReference type="PANTHER" id="PTHR11069">
    <property type="entry name" value="GLUCOSYLCERAMIDASE"/>
    <property type="match status" value="1"/>
</dbReference>
<comment type="catalytic activity">
    <reaction evidence="1">
        <text>a beta-D-glucosyl-(1&lt;-&gt;1')-N-acylsphing-4-enine + H2O = an N-acylsphing-4-enine + D-glucose</text>
        <dbReference type="Rhea" id="RHEA:13269"/>
        <dbReference type="ChEBI" id="CHEBI:4167"/>
        <dbReference type="ChEBI" id="CHEBI:15377"/>
        <dbReference type="ChEBI" id="CHEBI:22801"/>
        <dbReference type="ChEBI" id="CHEBI:52639"/>
        <dbReference type="EC" id="3.2.1.45"/>
    </reaction>
    <physiologicalReaction direction="left-to-right" evidence="1">
        <dbReference type="Rhea" id="RHEA:13270"/>
    </physiologicalReaction>
</comment>
<dbReference type="EMBL" id="CAJHJT010000001">
    <property type="protein sequence ID" value="CAD6992978.1"/>
    <property type="molecule type" value="Genomic_DNA"/>
</dbReference>
<dbReference type="InterPro" id="IPR017853">
    <property type="entry name" value="GH"/>
</dbReference>
<protein>
    <recommendedName>
        <fullName evidence="3 6">Glucosylceramidase</fullName>
        <ecNumber evidence="3 6">3.2.1.45</ecNumber>
    </recommendedName>
</protein>
<dbReference type="GO" id="GO:0006680">
    <property type="term" value="P:glucosylceramide catabolic process"/>
    <property type="evidence" value="ECO:0007669"/>
    <property type="project" value="TreeGrafter"/>
</dbReference>
<evidence type="ECO:0000313" key="11">
    <source>
        <dbReference type="Proteomes" id="UP000606786"/>
    </source>
</evidence>
<dbReference type="EC" id="3.2.1.45" evidence="3 6"/>
<dbReference type="AlphaFoldDB" id="A0A811U3Q1"/>
<sequence length="533" mass="60453">MGEGCNYIEKLLAICIIVGFIAISSQASAPCALREYKNGFVCVCNATYCDYLDDPSPENEEEFVIVSSSKAGLRFGTTSGKVNDTSFTTVLDYNKTTARTRKVTINVDREKQYQNITGFGGSFTGSVSYILDKLPQGLQDHIYKSFYAQEGIGFNLMRTSIGGCDFDSKAWAYNEEPENDAALSNFTDLDPSEKKRIEQIKHLKEVTNVENLRIKAAAWSPPPWMKTNNKWTGVSRLKEEYYQTWADYHVRWIELWEKQGLPIWAISTGNEPSNGVIFMFFAKFMSLGWLPESQAIWVSEHLGPTMRNKYKDVIIFGNDDQRFTFAFWFKMMKAVRADSVDYLSGLSVHWYWDEIFKPVFIDIARKEMPDKIMLVSESCIGDKPWQKAAPVLGDWSRGEKFARAFLQDLQHDFNGWIDWNIVLDEQGGPNYVENFVDAPSIANMTTLSEVYKQPMFYVMGHFSKFIPEGSRRVLSERTNVNVDTVAFARPDGSLAVIAFNSGSAGVNVTISDTKRGQINFSVPPKSINTVLYN</sequence>
<evidence type="ECO:0000256" key="6">
    <source>
        <dbReference type="RuleBase" id="RU361188"/>
    </source>
</evidence>
<evidence type="ECO:0000259" key="9">
    <source>
        <dbReference type="Pfam" id="PF17189"/>
    </source>
</evidence>
<dbReference type="PRINTS" id="PR00843">
    <property type="entry name" value="GLHYDRLASE30"/>
</dbReference>
<dbReference type="Gene3D" id="2.60.40.1180">
    <property type="entry name" value="Golgi alpha-mannosidase II"/>
    <property type="match status" value="1"/>
</dbReference>
<dbReference type="InterPro" id="IPR013780">
    <property type="entry name" value="Glyco_hydro_b"/>
</dbReference>
<dbReference type="InterPro" id="IPR033452">
    <property type="entry name" value="GH30_C"/>
</dbReference>
<dbReference type="GO" id="GO:0016020">
    <property type="term" value="C:membrane"/>
    <property type="evidence" value="ECO:0007669"/>
    <property type="project" value="GOC"/>
</dbReference>
<comment type="similarity">
    <text evidence="2 6">Belongs to the glycosyl hydrolase 30 family.</text>
</comment>
<evidence type="ECO:0000256" key="7">
    <source>
        <dbReference type="SAM" id="SignalP"/>
    </source>
</evidence>
<evidence type="ECO:0000259" key="8">
    <source>
        <dbReference type="Pfam" id="PF02055"/>
    </source>
</evidence>
<dbReference type="GO" id="GO:0004348">
    <property type="term" value="F:glucosylceramidase activity"/>
    <property type="evidence" value="ECO:0007669"/>
    <property type="project" value="UniProtKB-EC"/>
</dbReference>
<evidence type="ECO:0000256" key="5">
    <source>
        <dbReference type="ARBA" id="ARBA00022801"/>
    </source>
</evidence>
<dbReference type="InterPro" id="IPR001139">
    <property type="entry name" value="Glyco_hydro_30"/>
</dbReference>
<reference evidence="10" key="1">
    <citation type="submission" date="2020-11" db="EMBL/GenBank/DDBJ databases">
        <authorList>
            <person name="Whitehead M."/>
        </authorList>
    </citation>
    <scope>NUCLEOTIDE SEQUENCE</scope>
    <source>
        <strain evidence="10">EGII</strain>
    </source>
</reference>
<keyword evidence="5 6" id="KW-0378">Hydrolase</keyword>
<keyword evidence="4 7" id="KW-0732">Signal</keyword>
<evidence type="ECO:0000313" key="10">
    <source>
        <dbReference type="EMBL" id="CAD6992978.1"/>
    </source>
</evidence>
<dbReference type="Pfam" id="PF02055">
    <property type="entry name" value="Glyco_hydro_30"/>
    <property type="match status" value="1"/>
</dbReference>
<evidence type="ECO:0000256" key="2">
    <source>
        <dbReference type="ARBA" id="ARBA00005382"/>
    </source>
</evidence>
<dbReference type="Proteomes" id="UP000606786">
    <property type="component" value="Unassembled WGS sequence"/>
</dbReference>